<name>A0A1V4K1Q2_PATFA</name>
<keyword evidence="2" id="KW-1185">Reference proteome</keyword>
<reference evidence="1 2" key="1">
    <citation type="submission" date="2016-02" db="EMBL/GenBank/DDBJ databases">
        <title>Band-tailed pigeon sequencing and assembly.</title>
        <authorList>
            <person name="Soares A.E."/>
            <person name="Novak B.J."/>
            <person name="Rice E.S."/>
            <person name="O'Connell B."/>
            <person name="Chang D."/>
            <person name="Weber S."/>
            <person name="Shapiro B."/>
        </authorList>
    </citation>
    <scope>NUCLEOTIDE SEQUENCE [LARGE SCALE GENOMIC DNA]</scope>
    <source>
        <strain evidence="1">BTP2013</strain>
        <tissue evidence="1">Blood</tissue>
    </source>
</reference>
<comment type="caution">
    <text evidence="1">The sequence shown here is derived from an EMBL/GenBank/DDBJ whole genome shotgun (WGS) entry which is preliminary data.</text>
</comment>
<dbReference type="AlphaFoldDB" id="A0A1V4K1Q2"/>
<dbReference type="Proteomes" id="UP000190648">
    <property type="component" value="Unassembled WGS sequence"/>
</dbReference>
<evidence type="ECO:0000313" key="2">
    <source>
        <dbReference type="Proteomes" id="UP000190648"/>
    </source>
</evidence>
<sequence>MAQETEKTATSGAWKVHLSMAHQCFRRLLRASKDKKPQCTVKHPWSMETPSSLGHWGAAAPTTHYVSAITELQEEKIRGD</sequence>
<organism evidence="1 2">
    <name type="scientific">Patagioenas fasciata monilis</name>
    <dbReference type="NCBI Taxonomy" id="372326"/>
    <lineage>
        <taxon>Eukaryota</taxon>
        <taxon>Metazoa</taxon>
        <taxon>Chordata</taxon>
        <taxon>Craniata</taxon>
        <taxon>Vertebrata</taxon>
        <taxon>Euteleostomi</taxon>
        <taxon>Archelosauria</taxon>
        <taxon>Archosauria</taxon>
        <taxon>Dinosauria</taxon>
        <taxon>Saurischia</taxon>
        <taxon>Theropoda</taxon>
        <taxon>Coelurosauria</taxon>
        <taxon>Aves</taxon>
        <taxon>Neognathae</taxon>
        <taxon>Neoaves</taxon>
        <taxon>Columbimorphae</taxon>
        <taxon>Columbiformes</taxon>
        <taxon>Columbidae</taxon>
        <taxon>Patagioenas</taxon>
    </lineage>
</organism>
<dbReference type="EMBL" id="LSYS01005191">
    <property type="protein sequence ID" value="OPJ78379.1"/>
    <property type="molecule type" value="Genomic_DNA"/>
</dbReference>
<proteinExistence type="predicted"/>
<protein>
    <submittedName>
        <fullName evidence="1">Uncharacterized protein</fullName>
    </submittedName>
</protein>
<accession>A0A1V4K1Q2</accession>
<gene>
    <name evidence="1" type="ORF">AV530_015315</name>
</gene>
<evidence type="ECO:0000313" key="1">
    <source>
        <dbReference type="EMBL" id="OPJ78379.1"/>
    </source>
</evidence>